<dbReference type="Proteomes" id="UP001526426">
    <property type="component" value="Unassembled WGS sequence"/>
</dbReference>
<dbReference type="InterPro" id="IPR050570">
    <property type="entry name" value="Cell_wall_metabolism_enzyme"/>
</dbReference>
<evidence type="ECO:0000313" key="4">
    <source>
        <dbReference type="Proteomes" id="UP001526426"/>
    </source>
</evidence>
<dbReference type="SMART" id="SM00257">
    <property type="entry name" value="LysM"/>
    <property type="match status" value="2"/>
</dbReference>
<dbReference type="PANTHER" id="PTHR21666">
    <property type="entry name" value="PEPTIDASE-RELATED"/>
    <property type="match status" value="1"/>
</dbReference>
<dbReference type="InterPro" id="IPR011055">
    <property type="entry name" value="Dup_hybrid_motif"/>
</dbReference>
<dbReference type="Pfam" id="PF01551">
    <property type="entry name" value="Peptidase_M23"/>
    <property type="match status" value="1"/>
</dbReference>
<feature type="domain" description="LysM" evidence="2">
    <location>
        <begin position="120"/>
        <end position="164"/>
    </location>
</feature>
<evidence type="ECO:0000313" key="3">
    <source>
        <dbReference type="EMBL" id="MCW6036485.1"/>
    </source>
</evidence>
<accession>A0ABT3L4P8</accession>
<dbReference type="Gene3D" id="2.70.70.10">
    <property type="entry name" value="Glucose Permease (Domain IIA)"/>
    <property type="match status" value="1"/>
</dbReference>
<feature type="domain" description="LysM" evidence="2">
    <location>
        <begin position="353"/>
        <end position="397"/>
    </location>
</feature>
<protein>
    <submittedName>
        <fullName evidence="3">Peptidoglycan DD-metalloendopeptidase family protein</fullName>
    </submittedName>
</protein>
<dbReference type="SUPFAM" id="SSF51261">
    <property type="entry name" value="Duplicated hybrid motif"/>
    <property type="match status" value="1"/>
</dbReference>
<feature type="region of interest" description="Disordered" evidence="1">
    <location>
        <begin position="1"/>
        <end position="35"/>
    </location>
</feature>
<name>A0ABT3L4P8_9CYAN</name>
<feature type="compositionally biased region" description="Low complexity" evidence="1">
    <location>
        <begin position="252"/>
        <end position="263"/>
    </location>
</feature>
<feature type="region of interest" description="Disordered" evidence="1">
    <location>
        <begin position="248"/>
        <end position="269"/>
    </location>
</feature>
<feature type="compositionally biased region" description="Low complexity" evidence="1">
    <location>
        <begin position="506"/>
        <end position="519"/>
    </location>
</feature>
<feature type="compositionally biased region" description="Polar residues" evidence="1">
    <location>
        <begin position="471"/>
        <end position="486"/>
    </location>
</feature>
<feature type="compositionally biased region" description="Polar residues" evidence="1">
    <location>
        <begin position="1"/>
        <end position="10"/>
    </location>
</feature>
<dbReference type="InterPro" id="IPR036779">
    <property type="entry name" value="LysM_dom_sf"/>
</dbReference>
<gene>
    <name evidence="3" type="ORF">K4A83_09420</name>
</gene>
<dbReference type="InterPro" id="IPR018392">
    <property type="entry name" value="LysM"/>
</dbReference>
<sequence length="712" mass="76073">MKRSLTQNKTIPPCLADSPETLNNPSAKEDTNSKLNNDVARRARATVLGIAALSAGVFFPSQGEEALAAESSLNTLPITTKTTANSDAEDTVPVAAANSVIVQESVTANTTPAVITPALIKHRVKDGDTLWDISQDYGITPEAIAASNAIQSESVLAIGQTLKIPTVNGIAASEDDRPAETLVARHQPDASALVSSTPESVSEDSVVVPGTLDHLLNPRQDASELDLTSPQGATEEQAATLESLSIGEAVASPTTPTLSTDTNTRNREGDVPRIIASSSPESAPTFSFNTEAFTQTERPAEDSVVIPETVVETTAEQPVAQNPESVIVAATQVGGSTTSRDSVFVPPTAVTGSVYLVQPGDTLDVIASRYGVSRAELMQANNIRNPHNLQINQELRIPRSEMVRTLVSQTPTVIYNSGEETSDSESTLVAQTPAATVASNLEDPANPYVERMANEIRRMREEYRAQRDRQATSNYPENSNESSIQVPATPEPAAAPVNPEWQRQRTQASTSSVPSTTVVAEEVRQPQLTRTTVQRPNPQPSVVAAAPAPVQGYNRLLQLPSGQAVEPQLPPLQDRDQYLPERPPEFNGYIWPARGVLTSGYGPRWGRMHRGIDIAAPTGTPIYAAAAGEVITAGWNSGGYGNLVDIRHPDGSMTRYAHNSRLLVRPGQRVEQGQKIALMGSTGFSTGPHLHFEVHPAGRGAVNPMAFLPRNR</sequence>
<keyword evidence="4" id="KW-1185">Reference proteome</keyword>
<dbReference type="CDD" id="cd00118">
    <property type="entry name" value="LysM"/>
    <property type="match status" value="2"/>
</dbReference>
<dbReference type="EMBL" id="JAIHOM010000037">
    <property type="protein sequence ID" value="MCW6036485.1"/>
    <property type="molecule type" value="Genomic_DNA"/>
</dbReference>
<dbReference type="SUPFAM" id="SSF54106">
    <property type="entry name" value="LysM domain"/>
    <property type="match status" value="2"/>
</dbReference>
<comment type="caution">
    <text evidence="3">The sequence shown here is derived from an EMBL/GenBank/DDBJ whole genome shotgun (WGS) entry which is preliminary data.</text>
</comment>
<evidence type="ECO:0000259" key="2">
    <source>
        <dbReference type="PROSITE" id="PS51782"/>
    </source>
</evidence>
<dbReference type="InterPro" id="IPR016047">
    <property type="entry name" value="M23ase_b-sheet_dom"/>
</dbReference>
<proteinExistence type="predicted"/>
<dbReference type="Gene3D" id="3.10.350.10">
    <property type="entry name" value="LysM domain"/>
    <property type="match status" value="2"/>
</dbReference>
<dbReference type="CDD" id="cd12797">
    <property type="entry name" value="M23_peptidase"/>
    <property type="match status" value="1"/>
</dbReference>
<reference evidence="3 4" key="1">
    <citation type="submission" date="2021-08" db="EMBL/GenBank/DDBJ databases">
        <title>Draft genome sequence of Spirulina subsalsa with high tolerance to salinity and hype-accumulation of phycocyanin.</title>
        <authorList>
            <person name="Pei H."/>
            <person name="Jiang L."/>
        </authorList>
    </citation>
    <scope>NUCLEOTIDE SEQUENCE [LARGE SCALE GENOMIC DNA]</scope>
    <source>
        <strain evidence="3 4">FACHB-351</strain>
    </source>
</reference>
<evidence type="ECO:0000256" key="1">
    <source>
        <dbReference type="SAM" id="MobiDB-lite"/>
    </source>
</evidence>
<organism evidence="3 4">
    <name type="scientific">Spirulina subsalsa FACHB-351</name>
    <dbReference type="NCBI Taxonomy" id="234711"/>
    <lineage>
        <taxon>Bacteria</taxon>
        <taxon>Bacillati</taxon>
        <taxon>Cyanobacteriota</taxon>
        <taxon>Cyanophyceae</taxon>
        <taxon>Spirulinales</taxon>
        <taxon>Spirulinaceae</taxon>
        <taxon>Spirulina</taxon>
    </lineage>
</organism>
<dbReference type="PANTHER" id="PTHR21666:SF270">
    <property type="entry name" value="MUREIN HYDROLASE ACTIVATOR ENVC"/>
    <property type="match status" value="1"/>
</dbReference>
<dbReference type="Pfam" id="PF01476">
    <property type="entry name" value="LysM"/>
    <property type="match status" value="2"/>
</dbReference>
<dbReference type="PROSITE" id="PS51782">
    <property type="entry name" value="LYSM"/>
    <property type="match status" value="2"/>
</dbReference>
<dbReference type="RefSeq" id="WP_265264257.1">
    <property type="nucleotide sequence ID" value="NZ_JAIHOM010000037.1"/>
</dbReference>
<feature type="compositionally biased region" description="Low complexity" evidence="1">
    <location>
        <begin position="487"/>
        <end position="496"/>
    </location>
</feature>
<feature type="region of interest" description="Disordered" evidence="1">
    <location>
        <begin position="463"/>
        <end position="519"/>
    </location>
</feature>